<dbReference type="RefSeq" id="WP_071082967.1">
    <property type="nucleotide sequence ID" value="NZ_MBLM01000047.1"/>
</dbReference>
<organism evidence="2 3">
    <name type="scientific">Parafrankia colletiae</name>
    <dbReference type="NCBI Taxonomy" id="573497"/>
    <lineage>
        <taxon>Bacteria</taxon>
        <taxon>Bacillati</taxon>
        <taxon>Actinomycetota</taxon>
        <taxon>Actinomycetes</taxon>
        <taxon>Frankiales</taxon>
        <taxon>Frankiaceae</taxon>
        <taxon>Parafrankia</taxon>
    </lineage>
</organism>
<feature type="compositionally biased region" description="Low complexity" evidence="1">
    <location>
        <begin position="194"/>
        <end position="209"/>
    </location>
</feature>
<accession>A0A1S1R5S0</accession>
<dbReference type="Pfam" id="PF14081">
    <property type="entry name" value="DUF4262"/>
    <property type="match status" value="1"/>
</dbReference>
<evidence type="ECO:0008006" key="4">
    <source>
        <dbReference type="Google" id="ProtNLM"/>
    </source>
</evidence>
<protein>
    <recommendedName>
        <fullName evidence="4">DUF4262 domain-containing protein</fullName>
    </recommendedName>
</protein>
<evidence type="ECO:0000313" key="3">
    <source>
        <dbReference type="Proteomes" id="UP000179627"/>
    </source>
</evidence>
<proteinExistence type="predicted"/>
<sequence length="221" mass="23941">MTPGHHHRPDDHACCPGCDVPDDDPAAIAAFIAEQDAWLADTIRSYGWAVQSVLDDGPEHPPYAYTIGLHAFDHHPELLVSGLPGTSAARILNLLGERVRHHERLSAGQRLILAPLLTIELRSITPLASDQLLLGANHLYRDPDGPAVPALQAIWADGRGRLPWEPAALHRGGQPLATAPSAEHGTAGDLVWHLPGRPGRAVRGPARPLRLPRPRRPPEIH</sequence>
<keyword evidence="3" id="KW-1185">Reference proteome</keyword>
<evidence type="ECO:0000313" key="2">
    <source>
        <dbReference type="EMBL" id="OHV42318.1"/>
    </source>
</evidence>
<reference evidence="3" key="1">
    <citation type="submission" date="2016-07" db="EMBL/GenBank/DDBJ databases">
        <title>Sequence Frankia sp. strain CcI1.17.</title>
        <authorList>
            <person name="Ghodhbane-Gtari F."/>
            <person name="Swanson E."/>
            <person name="Gueddou A."/>
            <person name="Morris K."/>
            <person name="Hezbri K."/>
            <person name="Ktari A."/>
            <person name="Nouioui I."/>
            <person name="Abebe-Akele F."/>
            <person name="Simpson S."/>
            <person name="Thomas K."/>
            <person name="Gtari M."/>
            <person name="Tisa L.S."/>
            <person name="Hurst S."/>
        </authorList>
    </citation>
    <scope>NUCLEOTIDE SEQUENCE [LARGE SCALE GENOMIC DNA]</scope>
    <source>
        <strain evidence="3">Cc1.17</strain>
    </source>
</reference>
<dbReference type="AlphaFoldDB" id="A0A1S1R5S0"/>
<comment type="caution">
    <text evidence="2">The sequence shown here is derived from an EMBL/GenBank/DDBJ whole genome shotgun (WGS) entry which is preliminary data.</text>
</comment>
<feature type="region of interest" description="Disordered" evidence="1">
    <location>
        <begin position="170"/>
        <end position="221"/>
    </location>
</feature>
<gene>
    <name evidence="2" type="ORF">CC117_12135</name>
</gene>
<dbReference type="EMBL" id="MBLM01000047">
    <property type="protein sequence ID" value="OHV42318.1"/>
    <property type="molecule type" value="Genomic_DNA"/>
</dbReference>
<dbReference type="InterPro" id="IPR025358">
    <property type="entry name" value="DUF4262"/>
</dbReference>
<dbReference type="OrthoDB" id="511192at2"/>
<evidence type="ECO:0000256" key="1">
    <source>
        <dbReference type="SAM" id="MobiDB-lite"/>
    </source>
</evidence>
<dbReference type="Proteomes" id="UP000179627">
    <property type="component" value="Unassembled WGS sequence"/>
</dbReference>
<name>A0A1S1R5S0_9ACTN</name>